<comment type="caution">
    <text evidence="2">The sequence shown here is derived from an EMBL/GenBank/DDBJ whole genome shotgun (WGS) entry which is preliminary data.</text>
</comment>
<feature type="compositionally biased region" description="Basic and acidic residues" evidence="1">
    <location>
        <begin position="125"/>
        <end position="136"/>
    </location>
</feature>
<name>A0A2S5BFE0_9BASI</name>
<feature type="compositionally biased region" description="Low complexity" evidence="1">
    <location>
        <begin position="1"/>
        <end position="10"/>
    </location>
</feature>
<sequence>MATPQPAQRPARPPKLRFDNTCGPQPNIASKFRNQRDFVRMYRAYQWTQGYDLRIAVEDATSVRLICDTHSNCRFNTTAEYTIFTDPPVEGQPGYRIATAENAFHPVHNHAPPYVPMNIAAENERRSRLQHDDPSLDKPPLVAVQGFAGSAGSGTPSQLNGFAGGGGAGSPPLGFASTGTPSAVGTANPGLGIDTSFSTNGGVRFSADNQFHPGGNAVASTSSYSPAPAASYMGGGVAPTATTVMATASPAPSPSPSLNGTMSVPPGQHEQPQTPLTQFLLDIDPRFKSYFQYFGDCLPLDTSPTDLLELDGGPVADAQDHTVFNLFREISQLPLFLVALAADGVRKAKIRHEKNPENPVLNPRIAVGLDKARAEKWVRDKIREGEAILSQRQQQAAPGPST</sequence>
<protein>
    <submittedName>
        <fullName evidence="2">Uncharacterized protein</fullName>
    </submittedName>
</protein>
<feature type="region of interest" description="Disordered" evidence="1">
    <location>
        <begin position="1"/>
        <end position="20"/>
    </location>
</feature>
<accession>A0A2S5BFE0</accession>
<dbReference type="AlphaFoldDB" id="A0A2S5BFE0"/>
<feature type="region of interest" description="Disordered" evidence="1">
    <location>
        <begin position="125"/>
        <end position="166"/>
    </location>
</feature>
<dbReference type="OrthoDB" id="2528546at2759"/>
<feature type="region of interest" description="Disordered" evidence="1">
    <location>
        <begin position="247"/>
        <end position="273"/>
    </location>
</feature>
<dbReference type="EMBL" id="PJQD01000014">
    <property type="protein sequence ID" value="POY75489.1"/>
    <property type="molecule type" value="Genomic_DNA"/>
</dbReference>
<evidence type="ECO:0000256" key="1">
    <source>
        <dbReference type="SAM" id="MobiDB-lite"/>
    </source>
</evidence>
<keyword evidence="3" id="KW-1185">Reference proteome</keyword>
<evidence type="ECO:0000313" key="2">
    <source>
        <dbReference type="EMBL" id="POY75489.1"/>
    </source>
</evidence>
<proteinExistence type="predicted"/>
<evidence type="ECO:0000313" key="3">
    <source>
        <dbReference type="Proteomes" id="UP000237144"/>
    </source>
</evidence>
<reference evidence="2 3" key="1">
    <citation type="journal article" date="2018" name="Front. Microbiol.">
        <title>Prospects for Fungal Bioremediation of Acidic Radioactive Waste Sites: Characterization and Genome Sequence of Rhodotorula taiwanensis MD1149.</title>
        <authorList>
            <person name="Tkavc R."/>
            <person name="Matrosova V.Y."/>
            <person name="Grichenko O.E."/>
            <person name="Gostincar C."/>
            <person name="Volpe R.P."/>
            <person name="Klimenkova P."/>
            <person name="Gaidamakova E.K."/>
            <person name="Zhou C.E."/>
            <person name="Stewart B.J."/>
            <person name="Lyman M.G."/>
            <person name="Malfatti S.A."/>
            <person name="Rubinfeld B."/>
            <person name="Courtot M."/>
            <person name="Singh J."/>
            <person name="Dalgard C.L."/>
            <person name="Hamilton T."/>
            <person name="Frey K.G."/>
            <person name="Gunde-Cimerman N."/>
            <person name="Dugan L."/>
            <person name="Daly M.J."/>
        </authorList>
    </citation>
    <scope>NUCLEOTIDE SEQUENCE [LARGE SCALE GENOMIC DNA]</scope>
    <source>
        <strain evidence="2 3">MD1149</strain>
    </source>
</reference>
<gene>
    <name evidence="2" type="ORF">BMF94_1391</name>
</gene>
<dbReference type="Proteomes" id="UP000237144">
    <property type="component" value="Unassembled WGS sequence"/>
</dbReference>
<organism evidence="2 3">
    <name type="scientific">Rhodotorula taiwanensis</name>
    <dbReference type="NCBI Taxonomy" id="741276"/>
    <lineage>
        <taxon>Eukaryota</taxon>
        <taxon>Fungi</taxon>
        <taxon>Dikarya</taxon>
        <taxon>Basidiomycota</taxon>
        <taxon>Pucciniomycotina</taxon>
        <taxon>Microbotryomycetes</taxon>
        <taxon>Sporidiobolales</taxon>
        <taxon>Sporidiobolaceae</taxon>
        <taxon>Rhodotorula</taxon>
    </lineage>
</organism>